<comment type="caution">
    <text evidence="3">The sequence shown here is derived from an EMBL/GenBank/DDBJ whole genome shotgun (WGS) entry which is preliminary data.</text>
</comment>
<evidence type="ECO:0000256" key="1">
    <source>
        <dbReference type="SAM" id="Coils"/>
    </source>
</evidence>
<dbReference type="Proteomes" id="UP000677228">
    <property type="component" value="Unassembled WGS sequence"/>
</dbReference>
<dbReference type="AlphaFoldDB" id="A0A8S2HG39"/>
<keyword evidence="1" id="KW-0175">Coiled coil</keyword>
<gene>
    <name evidence="2" type="ORF">OVA965_LOCUS7513</name>
    <name evidence="3" type="ORF">TMI583_LOCUS7508</name>
</gene>
<dbReference type="EMBL" id="CAJOBA010002403">
    <property type="protein sequence ID" value="CAF3643469.1"/>
    <property type="molecule type" value="Genomic_DNA"/>
</dbReference>
<accession>A0A8S2HG39</accession>
<reference evidence="3" key="1">
    <citation type="submission" date="2021-02" db="EMBL/GenBank/DDBJ databases">
        <authorList>
            <person name="Nowell W R."/>
        </authorList>
    </citation>
    <scope>NUCLEOTIDE SEQUENCE</scope>
</reference>
<dbReference type="InterPro" id="IPR027267">
    <property type="entry name" value="AH/BAR_dom_sf"/>
</dbReference>
<evidence type="ECO:0000313" key="4">
    <source>
        <dbReference type="Proteomes" id="UP000682733"/>
    </source>
</evidence>
<dbReference type="SUPFAM" id="SSF103657">
    <property type="entry name" value="BAR/IMD domain-like"/>
    <property type="match status" value="1"/>
</dbReference>
<dbReference type="Gene3D" id="1.20.1270.60">
    <property type="entry name" value="Arfaptin homology (AH) domain/BAR domain"/>
    <property type="match status" value="1"/>
</dbReference>
<dbReference type="Proteomes" id="UP000682733">
    <property type="component" value="Unassembled WGS sequence"/>
</dbReference>
<dbReference type="EMBL" id="CAJNOK010002403">
    <property type="protein sequence ID" value="CAF0858496.1"/>
    <property type="molecule type" value="Genomic_DNA"/>
</dbReference>
<organism evidence="3 4">
    <name type="scientific">Didymodactylos carnosus</name>
    <dbReference type="NCBI Taxonomy" id="1234261"/>
    <lineage>
        <taxon>Eukaryota</taxon>
        <taxon>Metazoa</taxon>
        <taxon>Spiralia</taxon>
        <taxon>Gnathifera</taxon>
        <taxon>Rotifera</taxon>
        <taxon>Eurotatoria</taxon>
        <taxon>Bdelloidea</taxon>
        <taxon>Philodinida</taxon>
        <taxon>Philodinidae</taxon>
        <taxon>Didymodactylos</taxon>
    </lineage>
</organism>
<proteinExistence type="predicted"/>
<name>A0A8S2HG39_9BILA</name>
<feature type="coiled-coil region" evidence="1">
    <location>
        <begin position="113"/>
        <end position="182"/>
    </location>
</feature>
<evidence type="ECO:0000313" key="3">
    <source>
        <dbReference type="EMBL" id="CAF3643469.1"/>
    </source>
</evidence>
<protein>
    <submittedName>
        <fullName evidence="3">Uncharacterized protein</fullName>
    </submittedName>
</protein>
<evidence type="ECO:0000313" key="2">
    <source>
        <dbReference type="EMBL" id="CAF0858496.1"/>
    </source>
</evidence>
<sequence>MENKRDLYRQLSKNYASFCTRCSQRIHRQSTLSSYHTTKRAQLDTVSAVKKLVAVEEQRVHNIQTVIDTFRKAIDDMYVTTRFTNQRHHYRTKELKRQFKEANSSFMNCTILLEHLTSSLHKARENLARVDDALEILSHDSTKSNKKRAALVTKQSDRVACIQKTVKQIKLLKNKRDQEEILWRQKAKLIFDECQKEEVKRLDLMKKTLLDFTQAMQIKDQQTVDHIYLTLAKEIQTKQNSKTDVEWWAKVYGAMEEEEVLENDEIDSSGYEQDDDTV</sequence>